<feature type="transmembrane region" description="Helical" evidence="2">
    <location>
        <begin position="22"/>
        <end position="43"/>
    </location>
</feature>
<feature type="compositionally biased region" description="Low complexity" evidence="1">
    <location>
        <begin position="535"/>
        <end position="547"/>
    </location>
</feature>
<feature type="region of interest" description="Disordered" evidence="1">
    <location>
        <begin position="525"/>
        <end position="562"/>
    </location>
</feature>
<reference evidence="3" key="1">
    <citation type="submission" date="2020-07" db="EMBL/GenBank/DDBJ databases">
        <title>Acinetobacter junii strain YR7 chromosome and plasmid pNDM-YR7.</title>
        <authorList>
            <person name="Tang B."/>
        </authorList>
    </citation>
    <scope>NUCLEOTIDE SEQUENCE</scope>
    <source>
        <strain evidence="3">YR7</strain>
    </source>
</reference>
<evidence type="ECO:0000313" key="3">
    <source>
        <dbReference type="EMBL" id="QUY37615.1"/>
    </source>
</evidence>
<dbReference type="Proteomes" id="UP000679388">
    <property type="component" value="Chromosome"/>
</dbReference>
<gene>
    <name evidence="3" type="ORF">H2677_05405</name>
</gene>
<evidence type="ECO:0000313" key="4">
    <source>
        <dbReference type="Proteomes" id="UP000679388"/>
    </source>
</evidence>
<accession>A0AAX1MKQ0</accession>
<dbReference type="AlphaFoldDB" id="A0AAX1MKQ0"/>
<evidence type="ECO:0000256" key="2">
    <source>
        <dbReference type="SAM" id="Phobius"/>
    </source>
</evidence>
<keyword evidence="2" id="KW-0472">Membrane</keyword>
<sequence length="562" mass="62591">MDILSILNFLLPIHVSPIKVEILPILFFIIIWSLFVWTVFHVYKKAKPENWENNWYGGNKGDKRKKLDAEHSSVMEISEAVATSSEKLADIMPGMILIIGLLGTFLGLGLALDKASSILTNANDISNMDASMSQLMGMLEGLGTKFKTSTWGLLAFILLKVILSKNGYEERRLRWSIEKVKSELDIVREQKVQEDRANNQKIIDCMQTLAMQFEKTVKINQDSNKEQLKQLSQFSQDTVSAIRFSHEDQSKLLNEAQNNQIEHIKLIKDQALSFEKILNNLSEKYDQMIKSIDLQHHENKSFFKDLVKQGKDTRDAMVGFIEKNELTVNKLGLAASGMSKAASDMGISATHLQDVISSFRTNMEDVVELMKEDLNATITGMNTSFSKNMAEMSNGLSAATKDISIAVNSLSDSVDKTMMDVTSTINTSMDIQKKSYATFIETSEHLNENVIGMTQLVERLSGDITGGLKAVSESNRNMISLAKKTDSILESIENIEVLAELKPTLDNLAKSLEIQKDVLQRLGNTPASSKLVNQKNKSSGKSNRSNNITKSLFGIKGDNGEG</sequence>
<proteinExistence type="predicted"/>
<keyword evidence="2" id="KW-0812">Transmembrane</keyword>
<evidence type="ECO:0000256" key="1">
    <source>
        <dbReference type="SAM" id="MobiDB-lite"/>
    </source>
</evidence>
<keyword evidence="2" id="KW-1133">Transmembrane helix</keyword>
<feature type="compositionally biased region" description="Polar residues" evidence="1">
    <location>
        <begin position="525"/>
        <end position="534"/>
    </location>
</feature>
<protein>
    <recommendedName>
        <fullName evidence="5">MotA/TolQ/ExbB proton channel domain-containing protein</fullName>
    </recommendedName>
</protein>
<organism evidence="3 4">
    <name type="scientific">Acinetobacter junii</name>
    <dbReference type="NCBI Taxonomy" id="40215"/>
    <lineage>
        <taxon>Bacteria</taxon>
        <taxon>Pseudomonadati</taxon>
        <taxon>Pseudomonadota</taxon>
        <taxon>Gammaproteobacteria</taxon>
        <taxon>Moraxellales</taxon>
        <taxon>Moraxellaceae</taxon>
        <taxon>Acinetobacter</taxon>
    </lineage>
</organism>
<feature type="transmembrane region" description="Helical" evidence="2">
    <location>
        <begin position="94"/>
        <end position="112"/>
    </location>
</feature>
<evidence type="ECO:0008006" key="5">
    <source>
        <dbReference type="Google" id="ProtNLM"/>
    </source>
</evidence>
<name>A0AAX1MKQ0_ACIJU</name>
<dbReference type="EMBL" id="CP059558">
    <property type="protein sequence ID" value="QUY37615.1"/>
    <property type="molecule type" value="Genomic_DNA"/>
</dbReference>
<dbReference type="GeneID" id="70091945"/>
<dbReference type="RefSeq" id="WP_212639303.1">
    <property type="nucleotide sequence ID" value="NZ_CP059558.1"/>
</dbReference>